<comment type="caution">
    <text evidence="4">The sequence shown here is derived from an EMBL/GenBank/DDBJ whole genome shotgun (WGS) entry which is preliminary data.</text>
</comment>
<feature type="domain" description="SGNH hydrolase-type esterase" evidence="3">
    <location>
        <begin position="138"/>
        <end position="312"/>
    </location>
</feature>
<accession>A0ABV6QRH4</accession>
<reference evidence="4 5" key="1">
    <citation type="submission" date="2024-09" db="EMBL/GenBank/DDBJ databases">
        <authorList>
            <person name="Sun Q."/>
            <person name="Mori K."/>
        </authorList>
    </citation>
    <scope>NUCLEOTIDE SEQUENCE [LARGE SCALE GENOMIC DNA]</scope>
    <source>
        <strain evidence="4 5">CGMCC 1.15906</strain>
    </source>
</reference>
<dbReference type="InterPro" id="IPR051532">
    <property type="entry name" value="Ester_Hydrolysis_Enzymes"/>
</dbReference>
<keyword evidence="2" id="KW-0732">Signal</keyword>
<feature type="signal peptide" evidence="2">
    <location>
        <begin position="1"/>
        <end position="28"/>
    </location>
</feature>
<evidence type="ECO:0000256" key="2">
    <source>
        <dbReference type="SAM" id="SignalP"/>
    </source>
</evidence>
<dbReference type="PANTHER" id="PTHR30383">
    <property type="entry name" value="THIOESTERASE 1/PROTEASE 1/LYSOPHOSPHOLIPASE L1"/>
    <property type="match status" value="1"/>
</dbReference>
<dbReference type="PANTHER" id="PTHR30383:SF5">
    <property type="entry name" value="SGNH HYDROLASE-TYPE ESTERASE DOMAIN-CONTAINING PROTEIN"/>
    <property type="match status" value="1"/>
</dbReference>
<dbReference type="EC" id="3.1.-.-" evidence="4"/>
<keyword evidence="4" id="KW-0378">Hydrolase</keyword>
<dbReference type="InterPro" id="IPR013830">
    <property type="entry name" value="SGNH_hydro"/>
</dbReference>
<sequence length="350" mass="37247">MRTARIARLCLASAIGFAAALHATVVPAAAIEPEQSGPPAYAVPAAGAAEDALPELPMFEIPADLVAADVAPLAVQQKAAKPRNIQASQAAQAPEAPQAAQVALAPQGAQAPQSAQAPQGAQAPQRTTALRALKVMPMGDSITYGVGSSTHVGYRLDLWNRFRTVGYAANFMGTLRSGHMGDNNHEGHLGWRIDQLSANAARYMALYKPDVVLLHIGTNDLAQDYNMAQAPQRLSLLIDRIRKARPTARIYVASLIAMKSSQAGVASKRSAYNAAIPGVVQKKGPMVRFVPQHLVPAKDLADQAHPNNCGYAKMAYIWFYYLGRSPLNQSGKTWPTGYYPFGSAKGACNP</sequence>
<name>A0ABV6QRH4_9ACTN</name>
<dbReference type="Gene3D" id="3.40.50.1110">
    <property type="entry name" value="SGNH hydrolase"/>
    <property type="match status" value="1"/>
</dbReference>
<dbReference type="Proteomes" id="UP001589890">
    <property type="component" value="Unassembled WGS sequence"/>
</dbReference>
<feature type="chain" id="PRO_5047105937" evidence="2">
    <location>
        <begin position="29"/>
        <end position="350"/>
    </location>
</feature>
<organism evidence="4 5">
    <name type="scientific">Kribbella deserti</name>
    <dbReference type="NCBI Taxonomy" id="1926257"/>
    <lineage>
        <taxon>Bacteria</taxon>
        <taxon>Bacillati</taxon>
        <taxon>Actinomycetota</taxon>
        <taxon>Actinomycetes</taxon>
        <taxon>Propionibacteriales</taxon>
        <taxon>Kribbellaceae</taxon>
        <taxon>Kribbella</taxon>
    </lineage>
</organism>
<proteinExistence type="predicted"/>
<evidence type="ECO:0000259" key="3">
    <source>
        <dbReference type="Pfam" id="PF13472"/>
    </source>
</evidence>
<evidence type="ECO:0000313" key="5">
    <source>
        <dbReference type="Proteomes" id="UP001589890"/>
    </source>
</evidence>
<evidence type="ECO:0000313" key="4">
    <source>
        <dbReference type="EMBL" id="MFC0627115.1"/>
    </source>
</evidence>
<dbReference type="RefSeq" id="WP_380051424.1">
    <property type="nucleotide sequence ID" value="NZ_JBHLTC010000030.1"/>
</dbReference>
<feature type="region of interest" description="Disordered" evidence="1">
    <location>
        <begin position="86"/>
        <end position="125"/>
    </location>
</feature>
<dbReference type="SUPFAM" id="SSF52266">
    <property type="entry name" value="SGNH hydrolase"/>
    <property type="match status" value="1"/>
</dbReference>
<gene>
    <name evidence="4" type="ORF">ACFFGN_23775</name>
</gene>
<keyword evidence="5" id="KW-1185">Reference proteome</keyword>
<evidence type="ECO:0000256" key="1">
    <source>
        <dbReference type="SAM" id="MobiDB-lite"/>
    </source>
</evidence>
<dbReference type="GO" id="GO:0016787">
    <property type="term" value="F:hydrolase activity"/>
    <property type="evidence" value="ECO:0007669"/>
    <property type="project" value="UniProtKB-KW"/>
</dbReference>
<dbReference type="Pfam" id="PF13472">
    <property type="entry name" value="Lipase_GDSL_2"/>
    <property type="match status" value="1"/>
</dbReference>
<dbReference type="CDD" id="cd01833">
    <property type="entry name" value="XynB_like"/>
    <property type="match status" value="1"/>
</dbReference>
<dbReference type="InterPro" id="IPR036514">
    <property type="entry name" value="SGNH_hydro_sf"/>
</dbReference>
<protein>
    <submittedName>
        <fullName evidence="4">SGNH/GDSL hydrolase family protein</fullName>
        <ecNumber evidence="4">3.1.-.-</ecNumber>
    </submittedName>
</protein>
<dbReference type="EMBL" id="JBHLTC010000030">
    <property type="protein sequence ID" value="MFC0627115.1"/>
    <property type="molecule type" value="Genomic_DNA"/>
</dbReference>